<dbReference type="InterPro" id="IPR006016">
    <property type="entry name" value="UspA"/>
</dbReference>
<evidence type="ECO:0000256" key="2">
    <source>
        <dbReference type="SAM" id="Phobius"/>
    </source>
</evidence>
<feature type="transmembrane region" description="Helical" evidence="2">
    <location>
        <begin position="176"/>
        <end position="196"/>
    </location>
</feature>
<dbReference type="AlphaFoldDB" id="A0A1R1MM92"/>
<name>A0A1R1MM92_9BACT</name>
<dbReference type="CDD" id="cd00293">
    <property type="entry name" value="USP-like"/>
    <property type="match status" value="1"/>
</dbReference>
<gene>
    <name evidence="4" type="ORF">BLW93_02880</name>
</gene>
<dbReference type="PRINTS" id="PR01438">
    <property type="entry name" value="UNVRSLSTRESS"/>
</dbReference>
<keyword evidence="2" id="KW-0472">Membrane</keyword>
<dbReference type="Pfam" id="PF00582">
    <property type="entry name" value="Usp"/>
    <property type="match status" value="1"/>
</dbReference>
<keyword evidence="5" id="KW-1185">Reference proteome</keyword>
<dbReference type="EMBL" id="MOEN01000007">
    <property type="protein sequence ID" value="OMH40873.1"/>
    <property type="molecule type" value="Genomic_DNA"/>
</dbReference>
<sequence length="243" mass="26690">MGFRKLLVAVDNFSASFGAFKKAVEIAREHKVPLTVINVEEALPLLPAEKMLEAPPDHFVTDDPLTVAETYAKKHGVKVKTVKKTGAIAGNIIETANEEDADLIILGDSGIKGVEKLYLGSIAQSVVENSERPVLIVRKGWMNIEDIISLAKSLEKGEKKEEIPCKYDPALVRENFKSMGTLFFILCVIYFFAAIITSKPFKNIAALEIVGLPFGIWSGIFLVISGIILTRIYINKQIGGKTQ</sequence>
<reference evidence="4 5" key="1">
    <citation type="submission" date="2016-10" db="EMBL/GenBank/DDBJ databases">
        <title>Genome sequence of a sulfur-reducing bacterium Desulfurobacterium indicum K6013.</title>
        <authorList>
            <person name="Cao J."/>
            <person name="Shao Z."/>
            <person name="Alain K."/>
            <person name="Jebbar M."/>
        </authorList>
    </citation>
    <scope>NUCLEOTIDE SEQUENCE [LARGE SCALE GENOMIC DNA]</scope>
    <source>
        <strain evidence="4 5">K6013</strain>
    </source>
</reference>
<keyword evidence="2" id="KW-0812">Transmembrane</keyword>
<keyword evidence="2" id="KW-1133">Transmembrane helix</keyword>
<evidence type="ECO:0000259" key="3">
    <source>
        <dbReference type="Pfam" id="PF00582"/>
    </source>
</evidence>
<dbReference type="InterPro" id="IPR014729">
    <property type="entry name" value="Rossmann-like_a/b/a_fold"/>
</dbReference>
<evidence type="ECO:0000256" key="1">
    <source>
        <dbReference type="ARBA" id="ARBA00008791"/>
    </source>
</evidence>
<dbReference type="RefSeq" id="WP_076712612.1">
    <property type="nucleotide sequence ID" value="NZ_MOEN01000007.1"/>
</dbReference>
<comment type="similarity">
    <text evidence="1">Belongs to the universal stress protein A family.</text>
</comment>
<comment type="caution">
    <text evidence="4">The sequence shown here is derived from an EMBL/GenBank/DDBJ whole genome shotgun (WGS) entry which is preliminary data.</text>
</comment>
<dbReference type="SUPFAM" id="SSF52402">
    <property type="entry name" value="Adenine nucleotide alpha hydrolases-like"/>
    <property type="match status" value="1"/>
</dbReference>
<dbReference type="PANTHER" id="PTHR46268:SF6">
    <property type="entry name" value="UNIVERSAL STRESS PROTEIN UP12"/>
    <property type="match status" value="1"/>
</dbReference>
<accession>A0A1R1MM92</accession>
<protein>
    <recommendedName>
        <fullName evidence="3">UspA domain-containing protein</fullName>
    </recommendedName>
</protein>
<dbReference type="STRING" id="1914305.BLW93_02880"/>
<proteinExistence type="inferred from homology"/>
<dbReference type="Proteomes" id="UP000187408">
    <property type="component" value="Unassembled WGS sequence"/>
</dbReference>
<evidence type="ECO:0000313" key="5">
    <source>
        <dbReference type="Proteomes" id="UP000187408"/>
    </source>
</evidence>
<dbReference type="OrthoDB" id="9794782at2"/>
<feature type="transmembrane region" description="Helical" evidence="2">
    <location>
        <begin position="216"/>
        <end position="234"/>
    </location>
</feature>
<feature type="domain" description="UspA" evidence="3">
    <location>
        <begin position="3"/>
        <end position="138"/>
    </location>
</feature>
<dbReference type="PANTHER" id="PTHR46268">
    <property type="entry name" value="STRESS RESPONSE PROTEIN NHAX"/>
    <property type="match status" value="1"/>
</dbReference>
<dbReference type="Gene3D" id="3.40.50.620">
    <property type="entry name" value="HUPs"/>
    <property type="match status" value="1"/>
</dbReference>
<evidence type="ECO:0000313" key="4">
    <source>
        <dbReference type="EMBL" id="OMH40873.1"/>
    </source>
</evidence>
<dbReference type="InterPro" id="IPR006015">
    <property type="entry name" value="Universal_stress_UspA"/>
</dbReference>
<organism evidence="4 5">
    <name type="scientific">Desulfurobacterium indicum</name>
    <dbReference type="NCBI Taxonomy" id="1914305"/>
    <lineage>
        <taxon>Bacteria</taxon>
        <taxon>Pseudomonadati</taxon>
        <taxon>Aquificota</taxon>
        <taxon>Aquificia</taxon>
        <taxon>Desulfurobacteriales</taxon>
        <taxon>Desulfurobacteriaceae</taxon>
        <taxon>Desulfurobacterium</taxon>
    </lineage>
</organism>